<keyword evidence="2" id="KW-1185">Reference proteome</keyword>
<dbReference type="EMBL" id="KB201563">
    <property type="protein sequence ID" value="ESO95955.1"/>
    <property type="molecule type" value="Genomic_DNA"/>
</dbReference>
<dbReference type="CTD" id="20242973"/>
<evidence type="ECO:0000313" key="1">
    <source>
        <dbReference type="EMBL" id="ESO95955.1"/>
    </source>
</evidence>
<dbReference type="GeneID" id="20242973"/>
<evidence type="ECO:0000313" key="2">
    <source>
        <dbReference type="Proteomes" id="UP000030746"/>
    </source>
</evidence>
<dbReference type="Proteomes" id="UP000030746">
    <property type="component" value="Unassembled WGS sequence"/>
</dbReference>
<organism evidence="1 2">
    <name type="scientific">Lottia gigantea</name>
    <name type="common">Giant owl limpet</name>
    <dbReference type="NCBI Taxonomy" id="225164"/>
    <lineage>
        <taxon>Eukaryota</taxon>
        <taxon>Metazoa</taxon>
        <taxon>Spiralia</taxon>
        <taxon>Lophotrochozoa</taxon>
        <taxon>Mollusca</taxon>
        <taxon>Gastropoda</taxon>
        <taxon>Patellogastropoda</taxon>
        <taxon>Lottioidea</taxon>
        <taxon>Lottiidae</taxon>
        <taxon>Lottia</taxon>
    </lineage>
</organism>
<dbReference type="STRING" id="225164.V4AMG9"/>
<dbReference type="HOGENOM" id="CLU_1505137_0_0_1"/>
<dbReference type="AlphaFoldDB" id="V4AMG9"/>
<proteinExistence type="predicted"/>
<accession>V4AMG9</accession>
<dbReference type="RefSeq" id="XP_009053359.1">
    <property type="nucleotide sequence ID" value="XM_009055111.1"/>
</dbReference>
<dbReference type="OrthoDB" id="422540at2759"/>
<reference evidence="1 2" key="1">
    <citation type="journal article" date="2013" name="Nature">
        <title>Insights into bilaterian evolution from three spiralian genomes.</title>
        <authorList>
            <person name="Simakov O."/>
            <person name="Marletaz F."/>
            <person name="Cho S.J."/>
            <person name="Edsinger-Gonzales E."/>
            <person name="Havlak P."/>
            <person name="Hellsten U."/>
            <person name="Kuo D.H."/>
            <person name="Larsson T."/>
            <person name="Lv J."/>
            <person name="Arendt D."/>
            <person name="Savage R."/>
            <person name="Osoegawa K."/>
            <person name="de Jong P."/>
            <person name="Grimwood J."/>
            <person name="Chapman J.A."/>
            <person name="Shapiro H."/>
            <person name="Aerts A."/>
            <person name="Otillar R.P."/>
            <person name="Terry A.Y."/>
            <person name="Boore J.L."/>
            <person name="Grigoriev I.V."/>
            <person name="Lindberg D.R."/>
            <person name="Seaver E.C."/>
            <person name="Weisblat D.A."/>
            <person name="Putnam N.H."/>
            <person name="Rokhsar D.S."/>
        </authorList>
    </citation>
    <scope>NUCLEOTIDE SEQUENCE [LARGE SCALE GENOMIC DNA]</scope>
</reference>
<protein>
    <submittedName>
        <fullName evidence="1">Uncharacterized protein</fullName>
    </submittedName>
</protein>
<gene>
    <name evidence="1" type="ORF">LOTGIDRAFT_175011</name>
</gene>
<name>V4AMG9_LOTGI</name>
<sequence>MDLDSGADVNIMDEYQFKALVHRTSINPMLEKTNISLSTLQNKLQIKGEFHTIIRRKTRGVPARVIVIKGKMKSLPLLSRKTMVELGMLEIRPDGSLLTMNDLRMHESMVKSTNIADNEETSIKEIVNRHTNIFEGIGRIRDLKNDKDLYAKYNMKPGVVPVAQKPRPVAYYLQEPLKK</sequence>
<dbReference type="KEGG" id="lgi:LOTGIDRAFT_175011"/>